<dbReference type="AlphaFoldDB" id="A0AAD5WII2"/>
<dbReference type="Proteomes" id="UP001196413">
    <property type="component" value="Unassembled WGS sequence"/>
</dbReference>
<gene>
    <name evidence="1" type="ORF">KIN20_033768</name>
</gene>
<name>A0AAD5WII2_PARTN</name>
<protein>
    <submittedName>
        <fullName evidence="1">Uncharacterized protein</fullName>
    </submittedName>
</protein>
<dbReference type="InterPro" id="IPR015943">
    <property type="entry name" value="WD40/YVTN_repeat-like_dom_sf"/>
</dbReference>
<sequence length="98" mass="10870">MSPFGDATDNIRIGHDYPTVTHSSSDMAGNVQYWDATDVTHIPSSPIRFSHVLLFNTGTSIGSISGQFRPISSVDFRPLVGTSYLIEDQRGRNRHFSQ</sequence>
<dbReference type="EMBL" id="JAHQIW010007039">
    <property type="protein sequence ID" value="KAJ1371764.1"/>
    <property type="molecule type" value="Genomic_DNA"/>
</dbReference>
<proteinExistence type="predicted"/>
<organism evidence="1 2">
    <name type="scientific">Parelaphostrongylus tenuis</name>
    <name type="common">Meningeal worm</name>
    <dbReference type="NCBI Taxonomy" id="148309"/>
    <lineage>
        <taxon>Eukaryota</taxon>
        <taxon>Metazoa</taxon>
        <taxon>Ecdysozoa</taxon>
        <taxon>Nematoda</taxon>
        <taxon>Chromadorea</taxon>
        <taxon>Rhabditida</taxon>
        <taxon>Rhabditina</taxon>
        <taxon>Rhabditomorpha</taxon>
        <taxon>Strongyloidea</taxon>
        <taxon>Metastrongylidae</taxon>
        <taxon>Parelaphostrongylus</taxon>
    </lineage>
</organism>
<keyword evidence="2" id="KW-1185">Reference proteome</keyword>
<reference evidence="1" key="1">
    <citation type="submission" date="2021-06" db="EMBL/GenBank/DDBJ databases">
        <title>Parelaphostrongylus tenuis whole genome reference sequence.</title>
        <authorList>
            <person name="Garwood T.J."/>
            <person name="Larsen P.A."/>
            <person name="Fountain-Jones N.M."/>
            <person name="Garbe J.R."/>
            <person name="Macchietto M.G."/>
            <person name="Kania S.A."/>
            <person name="Gerhold R.W."/>
            <person name="Richards J.E."/>
            <person name="Wolf T.M."/>
        </authorList>
    </citation>
    <scope>NUCLEOTIDE SEQUENCE</scope>
    <source>
        <strain evidence="1">MNPRO001-30</strain>
        <tissue evidence="1">Meninges</tissue>
    </source>
</reference>
<evidence type="ECO:0000313" key="1">
    <source>
        <dbReference type="EMBL" id="KAJ1371764.1"/>
    </source>
</evidence>
<evidence type="ECO:0000313" key="2">
    <source>
        <dbReference type="Proteomes" id="UP001196413"/>
    </source>
</evidence>
<dbReference type="Gene3D" id="2.130.10.10">
    <property type="entry name" value="YVTN repeat-like/Quinoprotein amine dehydrogenase"/>
    <property type="match status" value="1"/>
</dbReference>
<comment type="caution">
    <text evidence="1">The sequence shown here is derived from an EMBL/GenBank/DDBJ whole genome shotgun (WGS) entry which is preliminary data.</text>
</comment>
<accession>A0AAD5WII2</accession>